<reference evidence="12" key="1">
    <citation type="journal article" date="2017" name="Nucleic Acids Res.">
        <title>Proteogenomics produces comprehensive and highly accurate protein-coding gene annotation in a complete genome assembly of Malassezia sympodialis.</title>
        <authorList>
            <person name="Zhu Y."/>
            <person name="Engstroem P.G."/>
            <person name="Tellgren-Roth C."/>
            <person name="Baudo C.D."/>
            <person name="Kennell J.C."/>
            <person name="Sun S."/>
            <person name="Billmyre R.B."/>
            <person name="Schroeder M.S."/>
            <person name="Andersson A."/>
            <person name="Holm T."/>
            <person name="Sigurgeirsson B."/>
            <person name="Wu G."/>
            <person name="Sankaranarayanan S.R."/>
            <person name="Siddharthan R."/>
            <person name="Sanyal K."/>
            <person name="Lundeberg J."/>
            <person name="Nystedt B."/>
            <person name="Boekhout T."/>
            <person name="Dawson T.L. Jr."/>
            <person name="Heitman J."/>
            <person name="Scheynius A."/>
            <person name="Lehtioe J."/>
        </authorList>
    </citation>
    <scope>NUCLEOTIDE SEQUENCE [LARGE SCALE GENOMIC DNA]</scope>
    <source>
        <strain evidence="12">ATCC 42132</strain>
    </source>
</reference>
<dbReference type="InterPro" id="IPR023674">
    <property type="entry name" value="Ribosomal_uL1-like"/>
</dbReference>
<evidence type="ECO:0000256" key="2">
    <source>
        <dbReference type="ARBA" id="ARBA00022499"/>
    </source>
</evidence>
<evidence type="ECO:0000256" key="3">
    <source>
        <dbReference type="ARBA" id="ARBA00022553"/>
    </source>
</evidence>
<evidence type="ECO:0000256" key="9">
    <source>
        <dbReference type="ARBA" id="ARBA00061550"/>
    </source>
</evidence>
<name>M5EJB7_MALS4</name>
<dbReference type="STRING" id="1230383.M5EJB7"/>
<evidence type="ECO:0000256" key="10">
    <source>
        <dbReference type="ARBA" id="ARBA00070787"/>
    </source>
</evidence>
<dbReference type="CDD" id="cd00403">
    <property type="entry name" value="Ribosomal_L1"/>
    <property type="match status" value="1"/>
</dbReference>
<keyword evidence="7" id="KW-0539">Nucleus</keyword>
<dbReference type="OMA" id="FMEIRCI"/>
<evidence type="ECO:0000256" key="7">
    <source>
        <dbReference type="ARBA" id="ARBA00023242"/>
    </source>
</evidence>
<dbReference type="InterPro" id="IPR028364">
    <property type="entry name" value="Ribosomal_uL1/biogenesis"/>
</dbReference>
<organism evidence="11 12">
    <name type="scientific">Malassezia sympodialis (strain ATCC 42132)</name>
    <name type="common">Atopic eczema-associated yeast</name>
    <dbReference type="NCBI Taxonomy" id="1230383"/>
    <lineage>
        <taxon>Eukaryota</taxon>
        <taxon>Fungi</taxon>
        <taxon>Dikarya</taxon>
        <taxon>Basidiomycota</taxon>
        <taxon>Ustilaginomycotina</taxon>
        <taxon>Malasseziomycetes</taxon>
        <taxon>Malasseziales</taxon>
        <taxon>Malasseziaceae</taxon>
        <taxon>Malassezia</taxon>
    </lineage>
</organism>
<comment type="subcellular location">
    <subcellularLocation>
        <location evidence="1">Nucleus</location>
        <location evidence="1">Nucleolus</location>
    </subcellularLocation>
</comment>
<keyword evidence="3" id="KW-0597">Phosphoprotein</keyword>
<evidence type="ECO:0000256" key="5">
    <source>
        <dbReference type="ARBA" id="ARBA00022990"/>
    </source>
</evidence>
<dbReference type="GO" id="GO:0003723">
    <property type="term" value="F:RNA binding"/>
    <property type="evidence" value="ECO:0007669"/>
    <property type="project" value="InterPro"/>
</dbReference>
<dbReference type="AlphaFoldDB" id="M5EJB7"/>
<comment type="function">
    <text evidence="8">Regulates cellular senescence through inhibition of PTEN translation. Acts as a pro-apoptotic regulator in response to DNA damage.</text>
</comment>
<dbReference type="InterPro" id="IPR016095">
    <property type="entry name" value="Ribosomal_uL1_3-a/b-sand"/>
</dbReference>
<dbReference type="FunFam" id="3.40.50.790:FF:000004">
    <property type="entry name" value="Ribosomal L1 domain-containing 1-like 1"/>
    <property type="match status" value="1"/>
</dbReference>
<dbReference type="OrthoDB" id="10251727at2759"/>
<sequence>MAKVPTSKGKARVTSNGTVKKSKVVSDKPKKAGAVPAEQAPSPPLISGKVDASQVLKACKALAAYTERRLSAKQHELPLGGNDSLGSSKDTDNTVWMQITVKQLDSKRQVKPARIALAHPLLDHDASVCLLTKDPQREYKDLLMEKNITLVNRVVGVEKLKGKFRPFDARRQLVRDHDLFLADERIVPMLPKLCGSVFYKDRKFPIPVDLTKKKHLAETIERAVASTYYMQNKGSCSTIKVGFLNRHSPEELVENIAQALPAVVARIPGKWSNVQNIEIKTGKSAALPVWNCRLSEGQGDEVRWTSEEPNDADADAPKPKTKRVRTEKA</sequence>
<evidence type="ECO:0000256" key="1">
    <source>
        <dbReference type="ARBA" id="ARBA00004604"/>
    </source>
</evidence>
<dbReference type="EMBL" id="LT671823">
    <property type="protein sequence ID" value="SHO77926.1"/>
    <property type="molecule type" value="Genomic_DNA"/>
</dbReference>
<dbReference type="GO" id="GO:0005730">
    <property type="term" value="C:nucleolus"/>
    <property type="evidence" value="ECO:0007669"/>
    <property type="project" value="UniProtKB-SubCell"/>
</dbReference>
<keyword evidence="5" id="KW-0007">Acetylation</keyword>
<accession>M5EJB7</accession>
<evidence type="ECO:0000256" key="4">
    <source>
        <dbReference type="ARBA" id="ARBA00022843"/>
    </source>
</evidence>
<comment type="similarity">
    <text evidence="9">Belongs to the universal ribosomal protein uL1 family. Highly divergent.</text>
</comment>
<keyword evidence="4" id="KW-0832">Ubl conjugation</keyword>
<keyword evidence="2" id="KW-1017">Isopeptide bond</keyword>
<dbReference type="Proteomes" id="UP000186303">
    <property type="component" value="Chromosome 3"/>
</dbReference>
<evidence type="ECO:0000313" key="11">
    <source>
        <dbReference type="EMBL" id="SHO77926.1"/>
    </source>
</evidence>
<dbReference type="RefSeq" id="XP_018739059.1">
    <property type="nucleotide sequence ID" value="XM_018885511.1"/>
</dbReference>
<dbReference type="SUPFAM" id="SSF56808">
    <property type="entry name" value="Ribosomal protein L1"/>
    <property type="match status" value="1"/>
</dbReference>
<dbReference type="Pfam" id="PF00687">
    <property type="entry name" value="Ribosomal_L1"/>
    <property type="match status" value="1"/>
</dbReference>
<keyword evidence="6" id="KW-0175">Coiled coil</keyword>
<dbReference type="Gene3D" id="3.40.50.790">
    <property type="match status" value="1"/>
</dbReference>
<gene>
    <name evidence="11" type="ORF">MSYG_2268</name>
</gene>
<dbReference type="InterPro" id="IPR050257">
    <property type="entry name" value="eL8/uL1-like"/>
</dbReference>
<dbReference type="KEGG" id="msym:MSY001_0427"/>
<dbReference type="HOGENOM" id="CLU_026457_4_0_1"/>
<evidence type="ECO:0000313" key="12">
    <source>
        <dbReference type="Proteomes" id="UP000186303"/>
    </source>
</evidence>
<dbReference type="PANTHER" id="PTHR23105">
    <property type="entry name" value="RIBOSOMAL PROTEIN L7AE FAMILY MEMBER"/>
    <property type="match status" value="1"/>
</dbReference>
<protein>
    <recommendedName>
        <fullName evidence="10">Ribosomal L1 domain-containing protein 1</fullName>
    </recommendedName>
</protein>
<dbReference type="VEuPathDB" id="FungiDB:MSYG_2268"/>
<dbReference type="Gene3D" id="3.30.190.20">
    <property type="match status" value="1"/>
</dbReference>
<evidence type="ECO:0000256" key="6">
    <source>
        <dbReference type="ARBA" id="ARBA00023054"/>
    </source>
</evidence>
<evidence type="ECO:0000256" key="8">
    <source>
        <dbReference type="ARBA" id="ARBA00054167"/>
    </source>
</evidence>
<proteinExistence type="inferred from homology"/>
<keyword evidence="12" id="KW-1185">Reference proteome</keyword>